<protein>
    <submittedName>
        <fullName evidence="2">Uncharacterized protein</fullName>
    </submittedName>
</protein>
<accession>A0A1X2J0A5</accession>
<dbReference type="EMBL" id="MCGE01000001">
    <property type="protein sequence ID" value="ORZ25262.1"/>
    <property type="molecule type" value="Genomic_DNA"/>
</dbReference>
<feature type="compositionally biased region" description="Polar residues" evidence="1">
    <location>
        <begin position="84"/>
        <end position="118"/>
    </location>
</feature>
<feature type="region of interest" description="Disordered" evidence="1">
    <location>
        <begin position="1"/>
        <end position="31"/>
    </location>
</feature>
<organism evidence="2 3">
    <name type="scientific">Absidia repens</name>
    <dbReference type="NCBI Taxonomy" id="90262"/>
    <lineage>
        <taxon>Eukaryota</taxon>
        <taxon>Fungi</taxon>
        <taxon>Fungi incertae sedis</taxon>
        <taxon>Mucoromycota</taxon>
        <taxon>Mucoromycotina</taxon>
        <taxon>Mucoromycetes</taxon>
        <taxon>Mucorales</taxon>
        <taxon>Cunninghamellaceae</taxon>
        <taxon>Absidia</taxon>
    </lineage>
</organism>
<keyword evidence="3" id="KW-1185">Reference proteome</keyword>
<feature type="compositionally biased region" description="Polar residues" evidence="1">
    <location>
        <begin position="1"/>
        <end position="27"/>
    </location>
</feature>
<comment type="caution">
    <text evidence="2">The sequence shown here is derived from an EMBL/GenBank/DDBJ whole genome shotgun (WGS) entry which is preliminary data.</text>
</comment>
<dbReference type="AlphaFoldDB" id="A0A1X2J0A5"/>
<evidence type="ECO:0000313" key="3">
    <source>
        <dbReference type="Proteomes" id="UP000193560"/>
    </source>
</evidence>
<feature type="compositionally biased region" description="Low complexity" evidence="1">
    <location>
        <begin position="146"/>
        <end position="155"/>
    </location>
</feature>
<evidence type="ECO:0000313" key="2">
    <source>
        <dbReference type="EMBL" id="ORZ25262.1"/>
    </source>
</evidence>
<gene>
    <name evidence="2" type="ORF">BCR42DRAFT_399736</name>
</gene>
<name>A0A1X2J0A5_9FUNG</name>
<evidence type="ECO:0000256" key="1">
    <source>
        <dbReference type="SAM" id="MobiDB-lite"/>
    </source>
</evidence>
<feature type="region of interest" description="Disordered" evidence="1">
    <location>
        <begin position="54"/>
        <end position="158"/>
    </location>
</feature>
<feature type="compositionally biased region" description="Low complexity" evidence="1">
    <location>
        <begin position="119"/>
        <end position="139"/>
    </location>
</feature>
<sequence length="248" mass="26403">MSFDRQNSNDPTFHSSMHSGSTLTHNHPSMHGAMFQTSMGLAWPPSLHPGAMDLHAVGSPHSPATTGLSSLPSPPVALPKPATGQYNSSSSITPEQPPSNKISNTSPPDGSKPNRGSQTNPTTAITTTTTSSSSSSTSSSPPPPSSTTNAAASSPVDLSKPYHSEWGVMKEQDFHPLTLKHQRDLENIHTTGNVIADFYFWQANLGGYCMADMVQNIVLSSEGAFPLIRRIVEGAPHPGRRKKKRTPA</sequence>
<dbReference type="OrthoDB" id="2255243at2759"/>
<reference evidence="2 3" key="1">
    <citation type="submission" date="2016-07" db="EMBL/GenBank/DDBJ databases">
        <title>Pervasive Adenine N6-methylation of Active Genes in Fungi.</title>
        <authorList>
            <consortium name="DOE Joint Genome Institute"/>
            <person name="Mondo S.J."/>
            <person name="Dannebaum R.O."/>
            <person name="Kuo R.C."/>
            <person name="Labutti K."/>
            <person name="Haridas S."/>
            <person name="Kuo A."/>
            <person name="Salamov A."/>
            <person name="Ahrendt S.R."/>
            <person name="Lipzen A."/>
            <person name="Sullivan W."/>
            <person name="Andreopoulos W.B."/>
            <person name="Clum A."/>
            <person name="Lindquist E."/>
            <person name="Daum C."/>
            <person name="Ramamoorthy G.K."/>
            <person name="Gryganskyi A."/>
            <person name="Culley D."/>
            <person name="Magnuson J.K."/>
            <person name="James T.Y."/>
            <person name="O'Malley M.A."/>
            <person name="Stajich J.E."/>
            <person name="Spatafora J.W."/>
            <person name="Visel A."/>
            <person name="Grigoriev I.V."/>
        </authorList>
    </citation>
    <scope>NUCLEOTIDE SEQUENCE [LARGE SCALE GENOMIC DNA]</scope>
    <source>
        <strain evidence="2 3">NRRL 1336</strain>
    </source>
</reference>
<dbReference type="Proteomes" id="UP000193560">
    <property type="component" value="Unassembled WGS sequence"/>
</dbReference>
<proteinExistence type="predicted"/>